<proteinExistence type="predicted"/>
<dbReference type="Proteomes" id="UP000321907">
    <property type="component" value="Unassembled WGS sequence"/>
</dbReference>
<dbReference type="OrthoDB" id="1184314at2"/>
<reference evidence="1 2" key="1">
    <citation type="submission" date="2019-08" db="EMBL/GenBank/DDBJ databases">
        <title>Lewinella sp. strain SSH13 Genome sequencing and assembly.</title>
        <authorList>
            <person name="Kim I."/>
        </authorList>
    </citation>
    <scope>NUCLEOTIDE SEQUENCE [LARGE SCALE GENOMIC DNA]</scope>
    <source>
        <strain evidence="1 2">SSH13</strain>
    </source>
</reference>
<organism evidence="1 2">
    <name type="scientific">Neolewinella aurantiaca</name>
    <dbReference type="NCBI Taxonomy" id="2602767"/>
    <lineage>
        <taxon>Bacteria</taxon>
        <taxon>Pseudomonadati</taxon>
        <taxon>Bacteroidota</taxon>
        <taxon>Saprospiria</taxon>
        <taxon>Saprospirales</taxon>
        <taxon>Lewinellaceae</taxon>
        <taxon>Neolewinella</taxon>
    </lineage>
</organism>
<accession>A0A5C7FQX6</accession>
<gene>
    <name evidence="1" type="ORF">FUA23_07055</name>
</gene>
<comment type="caution">
    <text evidence="1">The sequence shown here is derived from an EMBL/GenBank/DDBJ whole genome shotgun (WGS) entry which is preliminary data.</text>
</comment>
<dbReference type="RefSeq" id="WP_147930027.1">
    <property type="nucleotide sequence ID" value="NZ_VOXD01000008.1"/>
</dbReference>
<keyword evidence="2" id="KW-1185">Reference proteome</keyword>
<name>A0A5C7FQX6_9BACT</name>
<dbReference type="AlphaFoldDB" id="A0A5C7FQX6"/>
<protein>
    <submittedName>
        <fullName evidence="1">Uncharacterized protein</fullName>
    </submittedName>
</protein>
<sequence>MKLRSRSPGFLAGWLTLIALAALPGLGWAQPLLSSVKTIGGVEVYEDLEKPRHHYYLPGELKLAREENGRPQFQLLQMRYTGTALIGNQGDRGFVNLVQIGVERKPVSSQELQEIRKQLGRGTTLSPLPIANLEAHLVMPLADNDGHYQRIGQPAGLENGDNATGNVWTEKYFTVRLGPHEAELLWDEVEDGNLTFSIGYAFYADAVDDRAGGYDLEGDSASVAVMDDLLRELTLLDSTSAPRVVRTGTIPLDLDVNKWPDMSRKIDLNDGAPPAWAFLEVRCYDFANELRPDLAMKSIEIEATGITGANIRLKPIRFMTARPEEHTRQVRFPYAIDLTHPFRYRVVEYNLEGTDKAGDWQTAPDWASLLDLTTAPDELPYTEHSMEVEADTSAYRAAGADLLEVHLLYQRDGKPRREKISWDLASADSAPLQMRRFFADRETVVRYVLISTGKTGVGRIGPLPVGTDKYLHLRPRL</sequence>
<dbReference type="EMBL" id="VOXD01000008">
    <property type="protein sequence ID" value="TXF90270.1"/>
    <property type="molecule type" value="Genomic_DNA"/>
</dbReference>
<evidence type="ECO:0000313" key="2">
    <source>
        <dbReference type="Proteomes" id="UP000321907"/>
    </source>
</evidence>
<evidence type="ECO:0000313" key="1">
    <source>
        <dbReference type="EMBL" id="TXF90270.1"/>
    </source>
</evidence>